<dbReference type="Proteomes" id="UP000073492">
    <property type="component" value="Unassembled WGS sequence"/>
</dbReference>
<keyword evidence="3" id="KW-1185">Reference proteome</keyword>
<proteinExistence type="predicted"/>
<name>A0A139I2Q1_9PEZI</name>
<reference evidence="2 3" key="1">
    <citation type="submission" date="2015-07" db="EMBL/GenBank/DDBJ databases">
        <title>Comparative genomics of the Sigatoka disease complex on banana suggests a link between parallel evolutionary changes in Pseudocercospora fijiensis and Pseudocercospora eumusae and increased virulence on the banana host.</title>
        <authorList>
            <person name="Chang T.-C."/>
            <person name="Salvucci A."/>
            <person name="Crous P.W."/>
            <person name="Stergiopoulos I."/>
        </authorList>
    </citation>
    <scope>NUCLEOTIDE SEQUENCE [LARGE SCALE GENOMIC DNA]</scope>
    <source>
        <strain evidence="2 3">CBS 116634</strain>
    </source>
</reference>
<evidence type="ECO:0008006" key="4">
    <source>
        <dbReference type="Google" id="ProtNLM"/>
    </source>
</evidence>
<evidence type="ECO:0000313" key="3">
    <source>
        <dbReference type="Proteomes" id="UP000073492"/>
    </source>
</evidence>
<dbReference type="EMBL" id="LFZO01000387">
    <property type="protein sequence ID" value="KXT08971.1"/>
    <property type="molecule type" value="Genomic_DNA"/>
</dbReference>
<evidence type="ECO:0000256" key="1">
    <source>
        <dbReference type="SAM" id="MobiDB-lite"/>
    </source>
</evidence>
<accession>A0A139I2Q1</accession>
<protein>
    <recommendedName>
        <fullName evidence="4">Myb-like domain-containing protein</fullName>
    </recommendedName>
</protein>
<feature type="compositionally biased region" description="Low complexity" evidence="1">
    <location>
        <begin position="170"/>
        <end position="185"/>
    </location>
</feature>
<sequence length="365" mass="40105">MTSAGQPPVHASPSVARDSLSYAQPSLLSGEPALSHAHHSCPARTRYQSHFNAHALCTWPFKSFRILQHRLDININANTPTNPTHRSLPQPSTIMDGFDGDMNIISGADKKYFTKTPANVSADHWDTPPPTSKTVKSQGGKPGGKKRIVAPGESSDEAPKTKKVKKSQGKAIAGPSKAAAAALARPKQKRKPTGRKLAQTRPIPRSHDECDEADKLLLELRDDGGDWKDIRPKWTALTGEKTAPSTLPNRYARIKSNLTIIEEGDNERLLQAKRQVEDTFDATKWELIANIVEEKGGQRYLGLVLKRQYKKLMVSVGTVPPEGIDDPDFLIPELESDDEVATKREKGGGAVVEEDEMMDVEDDEV</sequence>
<feature type="region of interest" description="Disordered" evidence="1">
    <location>
        <begin position="335"/>
        <end position="365"/>
    </location>
</feature>
<organism evidence="2 3">
    <name type="scientific">Pseudocercospora musae</name>
    <dbReference type="NCBI Taxonomy" id="113226"/>
    <lineage>
        <taxon>Eukaryota</taxon>
        <taxon>Fungi</taxon>
        <taxon>Dikarya</taxon>
        <taxon>Ascomycota</taxon>
        <taxon>Pezizomycotina</taxon>
        <taxon>Dothideomycetes</taxon>
        <taxon>Dothideomycetidae</taxon>
        <taxon>Mycosphaerellales</taxon>
        <taxon>Mycosphaerellaceae</taxon>
        <taxon>Pseudocercospora</taxon>
    </lineage>
</organism>
<comment type="caution">
    <text evidence="2">The sequence shown here is derived from an EMBL/GenBank/DDBJ whole genome shotgun (WGS) entry which is preliminary data.</text>
</comment>
<gene>
    <name evidence="2" type="ORF">AC579_4030</name>
</gene>
<evidence type="ECO:0000313" key="2">
    <source>
        <dbReference type="EMBL" id="KXT08971.1"/>
    </source>
</evidence>
<dbReference type="OrthoDB" id="5375264at2759"/>
<dbReference type="STRING" id="113226.A0A139I2Q1"/>
<feature type="region of interest" description="Disordered" evidence="1">
    <location>
        <begin position="119"/>
        <end position="207"/>
    </location>
</feature>
<dbReference type="AlphaFoldDB" id="A0A139I2Q1"/>
<feature type="compositionally biased region" description="Acidic residues" evidence="1">
    <location>
        <begin position="352"/>
        <end position="365"/>
    </location>
</feature>